<dbReference type="OrthoDB" id="9808443at2"/>
<dbReference type="AlphaFoldDB" id="A0A0D8BU12"/>
<dbReference type="PATRIC" id="fig|1462.6.peg.3598"/>
<dbReference type="Pfam" id="PF08843">
    <property type="entry name" value="AbiEii"/>
    <property type="match status" value="1"/>
</dbReference>
<proteinExistence type="predicted"/>
<reference evidence="1 2" key="1">
    <citation type="submission" date="2015-01" db="EMBL/GenBank/DDBJ databases">
        <authorList>
            <person name="Filippidou S."/>
            <person name="Jeanneret N."/>
            <person name="Russel-Delif L."/>
            <person name="Junier T."/>
            <person name="Wunderlin T."/>
            <person name="Molina V."/>
            <person name="Johnson S.L."/>
            <person name="Davenport K.W."/>
            <person name="Chain P.S."/>
            <person name="Dorador C."/>
            <person name="Junier P."/>
        </authorList>
    </citation>
    <scope>NUCLEOTIDE SEQUENCE [LARGE SCALE GENOMIC DNA]</scope>
    <source>
        <strain evidence="1 2">Et7/4</strain>
    </source>
</reference>
<dbReference type="InterPro" id="IPR014942">
    <property type="entry name" value="AbiEii"/>
</dbReference>
<accession>A0A0D8BU12</accession>
<dbReference type="Proteomes" id="UP000032522">
    <property type="component" value="Unassembled WGS sequence"/>
</dbReference>
<name>A0A0D8BU12_GEOKU</name>
<protein>
    <recommendedName>
        <fullName evidence="3">Nucleotidyl transferase AbiEii toxin, Type IV TA system</fullName>
    </recommendedName>
</protein>
<evidence type="ECO:0008006" key="3">
    <source>
        <dbReference type="Google" id="ProtNLM"/>
    </source>
</evidence>
<dbReference type="EMBL" id="JYBP01000003">
    <property type="protein sequence ID" value="KJE27625.1"/>
    <property type="molecule type" value="Genomic_DNA"/>
</dbReference>
<evidence type="ECO:0000313" key="2">
    <source>
        <dbReference type="Proteomes" id="UP000032522"/>
    </source>
</evidence>
<comment type="caution">
    <text evidence="1">The sequence shown here is derived from an EMBL/GenBank/DDBJ whole genome shotgun (WGS) entry which is preliminary data.</text>
</comment>
<sequence>MGNVKNIPASVGERLKNIAKQSGKTFDFILLLYFQERLLYRLSISNYRDKFVLKGGLFLFSLTQFKSRPTKDIDFLAKQISNDIQYIKAAFESICALTVEEDGVEFDVNGITAERIKEGADYEGIRIKILASLGKIKKQLQLDIGFGDVVIPKPQEMQYPTLLNMKPPEIRVYSTYSVIAEKFEAMISLSVVNSRMKDFYDVFTLLSTENFDGRVLWEAIFETFQRRGTNLEKEHPVFSPSFAEDESRNKQWKAFLQRTGIKEDLQFPFVMEKIRDFLLPVYDSILKENEYWKMWNSRTLKWE</sequence>
<dbReference type="RefSeq" id="WP_044732708.1">
    <property type="nucleotide sequence ID" value="NZ_JYBP01000003.1"/>
</dbReference>
<evidence type="ECO:0000313" key="1">
    <source>
        <dbReference type="EMBL" id="KJE27625.1"/>
    </source>
</evidence>
<organism evidence="1 2">
    <name type="scientific">Geobacillus kaustophilus</name>
    <dbReference type="NCBI Taxonomy" id="1462"/>
    <lineage>
        <taxon>Bacteria</taxon>
        <taxon>Bacillati</taxon>
        <taxon>Bacillota</taxon>
        <taxon>Bacilli</taxon>
        <taxon>Bacillales</taxon>
        <taxon>Anoxybacillaceae</taxon>
        <taxon>Geobacillus</taxon>
        <taxon>Geobacillus thermoleovorans group</taxon>
    </lineage>
</organism>
<gene>
    <name evidence="1" type="ORF">LG52_3274</name>
</gene>